<accession>A0A183PCL9</accession>
<feature type="region of interest" description="Disordered" evidence="1">
    <location>
        <begin position="48"/>
        <end position="82"/>
    </location>
</feature>
<dbReference type="AlphaFoldDB" id="A0A183PCL9"/>
<protein>
    <submittedName>
        <fullName evidence="2">Uncharacterized protein</fullName>
    </submittedName>
</protein>
<dbReference type="Proteomes" id="UP000269396">
    <property type="component" value="Unassembled WGS sequence"/>
</dbReference>
<evidence type="ECO:0000313" key="2">
    <source>
        <dbReference type="EMBL" id="VDP60081.1"/>
    </source>
</evidence>
<dbReference type="EMBL" id="UZAL01032113">
    <property type="protein sequence ID" value="VDP60081.1"/>
    <property type="molecule type" value="Genomic_DNA"/>
</dbReference>
<evidence type="ECO:0000313" key="3">
    <source>
        <dbReference type="Proteomes" id="UP000269396"/>
    </source>
</evidence>
<feature type="compositionally biased region" description="Polar residues" evidence="1">
    <location>
        <begin position="56"/>
        <end position="68"/>
    </location>
</feature>
<reference evidence="2 3" key="1">
    <citation type="submission" date="2018-11" db="EMBL/GenBank/DDBJ databases">
        <authorList>
            <consortium name="Pathogen Informatics"/>
        </authorList>
    </citation>
    <scope>NUCLEOTIDE SEQUENCE [LARGE SCALE GENOMIC DNA]</scope>
    <source>
        <strain>Denwood</strain>
        <strain evidence="3">Zambia</strain>
    </source>
</reference>
<gene>
    <name evidence="2" type="ORF">SMTD_LOCUS12105</name>
</gene>
<name>A0A183PCL9_9TREM</name>
<evidence type="ECO:0000256" key="1">
    <source>
        <dbReference type="SAM" id="MobiDB-lite"/>
    </source>
</evidence>
<proteinExistence type="predicted"/>
<organism evidence="2 3">
    <name type="scientific">Schistosoma mattheei</name>
    <dbReference type="NCBI Taxonomy" id="31246"/>
    <lineage>
        <taxon>Eukaryota</taxon>
        <taxon>Metazoa</taxon>
        <taxon>Spiralia</taxon>
        <taxon>Lophotrochozoa</taxon>
        <taxon>Platyhelminthes</taxon>
        <taxon>Trematoda</taxon>
        <taxon>Digenea</taxon>
        <taxon>Strigeidida</taxon>
        <taxon>Schistosomatoidea</taxon>
        <taxon>Schistosomatidae</taxon>
        <taxon>Schistosoma</taxon>
    </lineage>
</organism>
<sequence length="92" mass="10196">MSFPPVPLPPISSFVYKYEVSSIKKSFIAEHNTDLMRILLHFSKHPVADQPKRASTRVNTSDNVQSPGVQADSGKLKPPSRGQYLDVFPVTA</sequence>
<keyword evidence="3" id="KW-1185">Reference proteome</keyword>